<keyword evidence="6 10" id="KW-0735">Signal-anchor</keyword>
<evidence type="ECO:0000256" key="3">
    <source>
        <dbReference type="ARBA" id="ARBA00009620"/>
    </source>
</evidence>
<dbReference type="InterPro" id="IPR023471">
    <property type="entry name" value="CtaG/Cox11_dom_sf"/>
</dbReference>
<comment type="similarity">
    <text evidence="3 10">Belongs to the COX11/CtaG family.</text>
</comment>
<evidence type="ECO:0000256" key="11">
    <source>
        <dbReference type="SAM" id="Phobius"/>
    </source>
</evidence>
<evidence type="ECO:0000256" key="9">
    <source>
        <dbReference type="ARBA" id="ARBA00023136"/>
    </source>
</evidence>
<dbReference type="Proteomes" id="UP000244959">
    <property type="component" value="Chromosome I"/>
</dbReference>
<dbReference type="GO" id="GO:0008535">
    <property type="term" value="P:respiratory chain complex IV assembly"/>
    <property type="evidence" value="ECO:0007669"/>
    <property type="project" value="UniProtKB-UniRule"/>
</dbReference>
<protein>
    <recommendedName>
        <fullName evidence="4 10">Cytochrome c oxidase assembly protein CtaG</fullName>
    </recommendedName>
</protein>
<name>A0A0F3MAW4_ORITS</name>
<keyword evidence="9 10" id="KW-0472">Membrane</keyword>
<evidence type="ECO:0000256" key="7">
    <source>
        <dbReference type="ARBA" id="ARBA00022989"/>
    </source>
</evidence>
<evidence type="ECO:0000256" key="1">
    <source>
        <dbReference type="ARBA" id="ARBA00004007"/>
    </source>
</evidence>
<keyword evidence="8 10" id="KW-0186">Copper</keyword>
<feature type="topological domain" description="Cytoplasmic" evidence="10">
    <location>
        <begin position="1"/>
        <end position="6"/>
    </location>
</feature>
<reference evidence="13" key="2">
    <citation type="submission" date="2018-03" db="EMBL/GenBank/DDBJ databases">
        <authorList>
            <person name="Keele B.F."/>
        </authorList>
    </citation>
    <scope>NUCLEOTIDE SEQUENCE [LARGE SCALE GENOMIC DNA]</scope>
    <source>
        <strain evidence="13">Gilliam</strain>
    </source>
</reference>
<evidence type="ECO:0000313" key="12">
    <source>
        <dbReference type="EMBL" id="KJV52895.1"/>
    </source>
</evidence>
<dbReference type="NCBIfam" id="NF003465">
    <property type="entry name" value="PRK05089.1"/>
    <property type="match status" value="1"/>
</dbReference>
<dbReference type="EMBL" id="LS398551">
    <property type="protein sequence ID" value="SPR04563.1"/>
    <property type="molecule type" value="Genomic_DNA"/>
</dbReference>
<dbReference type="Gene3D" id="2.60.370.10">
    <property type="entry name" value="Ctag/Cox11"/>
    <property type="match status" value="1"/>
</dbReference>
<evidence type="ECO:0000256" key="6">
    <source>
        <dbReference type="ARBA" id="ARBA00022968"/>
    </source>
</evidence>
<keyword evidence="10" id="KW-0997">Cell inner membrane</keyword>
<dbReference type="Proteomes" id="UP000033769">
    <property type="component" value="Unassembled WGS sequence"/>
</dbReference>
<dbReference type="PIRSF" id="PIRSF005413">
    <property type="entry name" value="COX11"/>
    <property type="match status" value="1"/>
</dbReference>
<feature type="topological domain" description="Periplasmic" evidence="10">
    <location>
        <begin position="27"/>
        <end position="175"/>
    </location>
</feature>
<proteinExistence type="inferred from homology"/>
<evidence type="ECO:0000256" key="4">
    <source>
        <dbReference type="ARBA" id="ARBA00015384"/>
    </source>
</evidence>
<dbReference type="GO" id="GO:0005507">
    <property type="term" value="F:copper ion binding"/>
    <property type="evidence" value="ECO:0007669"/>
    <property type="project" value="InterPro"/>
</dbReference>
<dbReference type="RefSeq" id="WP_082304080.1">
    <property type="nucleotide sequence ID" value="NZ_LS398551.1"/>
</dbReference>
<evidence type="ECO:0000313" key="13">
    <source>
        <dbReference type="EMBL" id="SPR04563.1"/>
    </source>
</evidence>
<evidence type="ECO:0000313" key="14">
    <source>
        <dbReference type="Proteomes" id="UP000033769"/>
    </source>
</evidence>
<dbReference type="SUPFAM" id="SSF110111">
    <property type="entry name" value="Ctag/Cox11"/>
    <property type="match status" value="1"/>
</dbReference>
<keyword evidence="15" id="KW-1185">Reference proteome</keyword>
<dbReference type="PATRIC" id="fig|1359184.3.peg.441"/>
<comment type="subcellular location">
    <subcellularLocation>
        <location evidence="2 10">Cell inner membrane</location>
        <topology evidence="2 10">Single-pass type II membrane protein</topology>
        <orientation evidence="2 10">Periplasmic side</orientation>
    </subcellularLocation>
</comment>
<reference evidence="15" key="3">
    <citation type="submission" date="2018-03" db="EMBL/GenBank/DDBJ databases">
        <authorList>
            <person name="Batty M. E."/>
            <person name="Batty M E."/>
        </authorList>
    </citation>
    <scope>NUCLEOTIDE SEQUENCE [LARGE SCALE GENOMIC DNA]</scope>
    <source>
        <strain evidence="15">Gilliam</strain>
    </source>
</reference>
<evidence type="ECO:0000313" key="15">
    <source>
        <dbReference type="Proteomes" id="UP000244959"/>
    </source>
</evidence>
<dbReference type="AlphaFoldDB" id="A0A0F3MAW4"/>
<dbReference type="FunFam" id="2.60.370.10:FF:000001">
    <property type="entry name" value="COX11 cytochrome c oxidase assembly homolog"/>
    <property type="match status" value="1"/>
</dbReference>
<comment type="function">
    <text evidence="1 10">Exerts its effect at some terminal stage of cytochrome c oxidase synthesis, probably by being involved in the insertion of the copper B into subunit I.</text>
</comment>
<dbReference type="GO" id="GO:0005886">
    <property type="term" value="C:plasma membrane"/>
    <property type="evidence" value="ECO:0007669"/>
    <property type="project" value="UniProtKB-SubCell"/>
</dbReference>
<keyword evidence="7 10" id="KW-1133">Transmembrane helix</keyword>
<accession>A0A0F3MAW4</accession>
<sequence>MKAKNNEIIFTLISLIVSMLILSFASVPIYSLFCKVTGFGGTVRQQIASAKKKGKKQITINFDANIEQNLQWQFIPKQKSITVTTGENNLVFYYSRNLTNRDIVGTAIYNVTPNKAGKYFVKIYCFCFEEQLLKKQEEILMPVSFYIDPAIEDDPYMNDVNTITLSYTFFKIREQ</sequence>
<evidence type="ECO:0000256" key="8">
    <source>
        <dbReference type="ARBA" id="ARBA00023008"/>
    </source>
</evidence>
<dbReference type="HAMAP" id="MF_00155">
    <property type="entry name" value="CtaG"/>
    <property type="match status" value="1"/>
</dbReference>
<dbReference type="PANTHER" id="PTHR21320:SF3">
    <property type="entry name" value="CYTOCHROME C OXIDASE ASSEMBLY PROTEIN COX11, MITOCHONDRIAL-RELATED"/>
    <property type="match status" value="1"/>
</dbReference>
<reference evidence="12 14" key="1">
    <citation type="submission" date="2015-02" db="EMBL/GenBank/DDBJ databases">
        <title>Genome Sequencing of Rickettsiales.</title>
        <authorList>
            <person name="Daugherty S.C."/>
            <person name="Su Q."/>
            <person name="Abolude K."/>
            <person name="Beier-Sexton M."/>
            <person name="Carlyon J.A."/>
            <person name="Carter R."/>
            <person name="Day N.P."/>
            <person name="Dumler S.J."/>
            <person name="Dyachenko V."/>
            <person name="Godinez A."/>
            <person name="Kurtti T.J."/>
            <person name="Lichay M."/>
            <person name="Mullins K.E."/>
            <person name="Ott S."/>
            <person name="Pappas-Brown V."/>
            <person name="Paris D.H."/>
            <person name="Patel P."/>
            <person name="Richards A.L."/>
            <person name="Sadzewicz L."/>
            <person name="Sears K."/>
            <person name="Seidman D."/>
            <person name="Sengamalay N."/>
            <person name="Stenos J."/>
            <person name="Tallon L.J."/>
            <person name="Vincent G."/>
            <person name="Fraser C.M."/>
            <person name="Munderloh U."/>
            <person name="Dunning-Hotopp J.C."/>
        </authorList>
    </citation>
    <scope>NUCLEOTIDE SEQUENCE [LARGE SCALE GENOMIC DNA]</scope>
    <source>
        <strain evidence="12 14">Gilliam</strain>
    </source>
</reference>
<dbReference type="EMBL" id="LANO01000015">
    <property type="protein sequence ID" value="KJV52895.1"/>
    <property type="molecule type" value="Genomic_DNA"/>
</dbReference>
<organism evidence="12 14">
    <name type="scientific">Orientia tsutsugamushi str. Gilliam</name>
    <dbReference type="NCBI Taxonomy" id="1359184"/>
    <lineage>
        <taxon>Bacteria</taxon>
        <taxon>Pseudomonadati</taxon>
        <taxon>Pseudomonadota</taxon>
        <taxon>Alphaproteobacteria</taxon>
        <taxon>Rickettsiales</taxon>
        <taxon>Rickettsiaceae</taxon>
        <taxon>Rickettsieae</taxon>
        <taxon>Orientia</taxon>
    </lineage>
</organism>
<evidence type="ECO:0000256" key="2">
    <source>
        <dbReference type="ARBA" id="ARBA00004382"/>
    </source>
</evidence>
<keyword evidence="5 10" id="KW-0812">Transmembrane</keyword>
<keyword evidence="10" id="KW-1003">Cell membrane</keyword>
<gene>
    <name evidence="13" type="primary">coxW</name>
    <name evidence="10" type="synonym">ctaG</name>
    <name evidence="13" type="ORF">GILLIAM_00730</name>
    <name evidence="12" type="ORF">OTSGILL_1167</name>
</gene>
<dbReference type="Pfam" id="PF04442">
    <property type="entry name" value="CtaG_Cox11"/>
    <property type="match status" value="1"/>
</dbReference>
<evidence type="ECO:0000256" key="5">
    <source>
        <dbReference type="ARBA" id="ARBA00022692"/>
    </source>
</evidence>
<dbReference type="PANTHER" id="PTHR21320">
    <property type="entry name" value="CYTOCHROME C OXIDASE ASSEMBLY PROTEIN COX11-RELATED"/>
    <property type="match status" value="1"/>
</dbReference>
<evidence type="ECO:0000256" key="10">
    <source>
        <dbReference type="HAMAP-Rule" id="MF_00155"/>
    </source>
</evidence>
<feature type="transmembrane region" description="Helical" evidence="11">
    <location>
        <begin position="12"/>
        <end position="33"/>
    </location>
</feature>
<dbReference type="InterPro" id="IPR007533">
    <property type="entry name" value="Cyt_c_oxidase_assmbl_CtaG"/>
</dbReference>